<name>A0A9C6TKT4_ARADU</name>
<evidence type="ECO:0000256" key="1">
    <source>
        <dbReference type="SAM" id="MobiDB-lite"/>
    </source>
</evidence>
<evidence type="ECO:0000313" key="2">
    <source>
        <dbReference type="Proteomes" id="UP000515211"/>
    </source>
</evidence>
<dbReference type="GeneID" id="127746487"/>
<gene>
    <name evidence="3" type="primary">LOC127746487</name>
</gene>
<feature type="region of interest" description="Disordered" evidence="1">
    <location>
        <begin position="72"/>
        <end position="123"/>
    </location>
</feature>
<proteinExistence type="predicted"/>
<sequence length="144" mass="16151">MFPLNCSLPSLSIENVTSFAVAATAATRVARAPFVAIVVRPLSAVLLSYELFTRRSRRCFFSPRRNLFSSPLVQGRRKSGEENKVVGEGEKKKEESLGATAVVGDGEEEKNKKKKKKKSKKQGLVSRIWNGIFRRCSDDFEKRL</sequence>
<keyword evidence="2" id="KW-1185">Reference proteome</keyword>
<dbReference type="Proteomes" id="UP000515211">
    <property type="component" value="Chromosome 4"/>
</dbReference>
<accession>A0A9C6TKT4</accession>
<feature type="compositionally biased region" description="Basic residues" evidence="1">
    <location>
        <begin position="112"/>
        <end position="121"/>
    </location>
</feature>
<organism evidence="2 3">
    <name type="scientific">Arachis duranensis</name>
    <name type="common">Wild peanut</name>
    <dbReference type="NCBI Taxonomy" id="130453"/>
    <lineage>
        <taxon>Eukaryota</taxon>
        <taxon>Viridiplantae</taxon>
        <taxon>Streptophyta</taxon>
        <taxon>Embryophyta</taxon>
        <taxon>Tracheophyta</taxon>
        <taxon>Spermatophyta</taxon>
        <taxon>Magnoliopsida</taxon>
        <taxon>eudicotyledons</taxon>
        <taxon>Gunneridae</taxon>
        <taxon>Pentapetalae</taxon>
        <taxon>rosids</taxon>
        <taxon>fabids</taxon>
        <taxon>Fabales</taxon>
        <taxon>Fabaceae</taxon>
        <taxon>Papilionoideae</taxon>
        <taxon>50 kb inversion clade</taxon>
        <taxon>dalbergioids sensu lato</taxon>
        <taxon>Dalbergieae</taxon>
        <taxon>Pterocarpus clade</taxon>
        <taxon>Arachis</taxon>
    </lineage>
</organism>
<feature type="compositionally biased region" description="Basic and acidic residues" evidence="1">
    <location>
        <begin position="78"/>
        <end position="96"/>
    </location>
</feature>
<dbReference type="KEGG" id="adu:127746487"/>
<dbReference type="AlphaFoldDB" id="A0A9C6TKT4"/>
<protein>
    <submittedName>
        <fullName evidence="3">Uncharacterized protein LOC127746487</fullName>
    </submittedName>
</protein>
<evidence type="ECO:0000313" key="3">
    <source>
        <dbReference type="RefSeq" id="XP_052115837.1"/>
    </source>
</evidence>
<reference evidence="3" key="2">
    <citation type="submission" date="2025-08" db="UniProtKB">
        <authorList>
            <consortium name="RefSeq"/>
        </authorList>
    </citation>
    <scope>IDENTIFICATION</scope>
    <source>
        <tissue evidence="3">Whole plant</tissue>
    </source>
</reference>
<reference evidence="2" key="1">
    <citation type="journal article" date="2016" name="Nat. Genet.">
        <title>The genome sequences of Arachis duranensis and Arachis ipaensis, the diploid ancestors of cultivated peanut.</title>
        <authorList>
            <person name="Bertioli D.J."/>
            <person name="Cannon S.B."/>
            <person name="Froenicke L."/>
            <person name="Huang G."/>
            <person name="Farmer A.D."/>
            <person name="Cannon E.K."/>
            <person name="Liu X."/>
            <person name="Gao D."/>
            <person name="Clevenger J."/>
            <person name="Dash S."/>
            <person name="Ren L."/>
            <person name="Moretzsohn M.C."/>
            <person name="Shirasawa K."/>
            <person name="Huang W."/>
            <person name="Vidigal B."/>
            <person name="Abernathy B."/>
            <person name="Chu Y."/>
            <person name="Niederhuth C.E."/>
            <person name="Umale P."/>
            <person name="Araujo A.C."/>
            <person name="Kozik A."/>
            <person name="Kim K.D."/>
            <person name="Burow M.D."/>
            <person name="Varshney R.K."/>
            <person name="Wang X."/>
            <person name="Zhang X."/>
            <person name="Barkley N."/>
            <person name="Guimaraes P.M."/>
            <person name="Isobe S."/>
            <person name="Guo B."/>
            <person name="Liao B."/>
            <person name="Stalker H.T."/>
            <person name="Schmitz R.J."/>
            <person name="Scheffler B.E."/>
            <person name="Leal-Bertioli S.C."/>
            <person name="Xun X."/>
            <person name="Jackson S.A."/>
            <person name="Michelmore R."/>
            <person name="Ozias-Akins P."/>
        </authorList>
    </citation>
    <scope>NUCLEOTIDE SEQUENCE [LARGE SCALE GENOMIC DNA]</scope>
    <source>
        <strain evidence="2">cv. V14167</strain>
    </source>
</reference>
<dbReference type="RefSeq" id="XP_052115837.1">
    <property type="nucleotide sequence ID" value="XM_052259877.1"/>
</dbReference>